<reference evidence="2 3" key="1">
    <citation type="submission" date="2014-01" db="EMBL/GenBank/DDBJ databases">
        <title>Roseivivax halodurans JCM 10272 Genome Sequencing.</title>
        <authorList>
            <person name="Lai Q."/>
            <person name="Li G."/>
            <person name="Shao Z."/>
        </authorList>
    </citation>
    <scope>NUCLEOTIDE SEQUENCE [LARGE SCALE GENOMIC DNA]</scope>
    <source>
        <strain evidence="2 3">JCM 10272</strain>
    </source>
</reference>
<keyword evidence="3" id="KW-1185">Reference proteome</keyword>
<dbReference type="AlphaFoldDB" id="X7ELD1"/>
<accession>X7ELD1</accession>
<comment type="caution">
    <text evidence="2">The sequence shown here is derived from an EMBL/GenBank/DDBJ whole genome shotgun (WGS) entry which is preliminary data.</text>
</comment>
<organism evidence="2 3">
    <name type="scientific">Roseivivax halodurans JCM 10272</name>
    <dbReference type="NCBI Taxonomy" id="1449350"/>
    <lineage>
        <taxon>Bacteria</taxon>
        <taxon>Pseudomonadati</taxon>
        <taxon>Pseudomonadota</taxon>
        <taxon>Alphaproteobacteria</taxon>
        <taxon>Rhodobacterales</taxon>
        <taxon>Roseobacteraceae</taxon>
        <taxon>Roseivivax</taxon>
    </lineage>
</organism>
<name>X7ELD1_9RHOB</name>
<dbReference type="OrthoDB" id="7666390at2"/>
<evidence type="ECO:0008006" key="4">
    <source>
        <dbReference type="Google" id="ProtNLM"/>
    </source>
</evidence>
<gene>
    <name evidence="2" type="ORF">OCH239_07300</name>
</gene>
<evidence type="ECO:0000313" key="2">
    <source>
        <dbReference type="EMBL" id="ETX15971.1"/>
    </source>
</evidence>
<keyword evidence="1" id="KW-0732">Signal</keyword>
<proteinExistence type="predicted"/>
<evidence type="ECO:0000313" key="3">
    <source>
        <dbReference type="Proteomes" id="UP000022447"/>
    </source>
</evidence>
<feature type="chain" id="PRO_5004978449" description="Lipoprotein" evidence="1">
    <location>
        <begin position="22"/>
        <end position="211"/>
    </location>
</feature>
<evidence type="ECO:0000256" key="1">
    <source>
        <dbReference type="SAM" id="SignalP"/>
    </source>
</evidence>
<feature type="signal peptide" evidence="1">
    <location>
        <begin position="1"/>
        <end position="21"/>
    </location>
</feature>
<dbReference type="eggNOG" id="ENOG50315W2">
    <property type="taxonomic scope" value="Bacteria"/>
</dbReference>
<dbReference type="PROSITE" id="PS51257">
    <property type="entry name" value="PROKAR_LIPOPROTEIN"/>
    <property type="match status" value="1"/>
</dbReference>
<protein>
    <recommendedName>
        <fullName evidence="4">Lipoprotein</fullName>
    </recommendedName>
</protein>
<dbReference type="EMBL" id="JALZ01000002">
    <property type="protein sequence ID" value="ETX15971.1"/>
    <property type="molecule type" value="Genomic_DNA"/>
</dbReference>
<sequence length="211" mass="22672">MSSLRALVALCLAALVLAGCATPKSGPDATPEAVARAAYRHDGPPAITLLTMVSNRDGGGAHSSMMINASQRVVFDPAGSVSHSRMVERGDVIYGITPELEELYEGAHARETYHVVIQRREVPPEVAEKALRLVMENGTVSQAFCTQANSRILRQLPGFETIRPTFYPSALSKQFGALPGVTTRTRYETDGDDKSRAVDAYFEESSEGASG</sequence>
<dbReference type="STRING" id="1449350.OCH239_07300"/>
<dbReference type="PATRIC" id="fig|1449350.3.peg.498"/>
<dbReference type="RefSeq" id="WP_051489190.1">
    <property type="nucleotide sequence ID" value="NZ_JALZ01000002.1"/>
</dbReference>
<dbReference type="Proteomes" id="UP000022447">
    <property type="component" value="Unassembled WGS sequence"/>
</dbReference>